<sequence>MNRPTPAITFAPQPPPAAGAAALAQVQDMVRACMQCGTCTGSCPNAHAMDLTPRRMWRMLLFGQVREVLDSRSFWLCSACYACTLRCPRGLPLTQAMAALKRLAAAEPDPAAHKKALFYAEFMHNVERRGRVRETELMLHYFMGMHDALLPLKYTPLGLKLLRRGKLHLGAAPGEGHLTDLRPLFEKVRSMEARS</sequence>
<keyword evidence="3" id="KW-0560">Oxidoreductase</keyword>
<keyword evidence="2" id="KW-0479">Metal-binding</keyword>
<dbReference type="SUPFAM" id="SSF46548">
    <property type="entry name" value="alpha-helical ferredoxin"/>
    <property type="match status" value="1"/>
</dbReference>
<gene>
    <name evidence="7" type="ORF">SAMN04488503_2676</name>
</gene>
<accession>A0A239BP26</accession>
<dbReference type="PROSITE" id="PS51379">
    <property type="entry name" value="4FE4S_FER_2"/>
    <property type="match status" value="1"/>
</dbReference>
<keyword evidence="1" id="KW-0004">4Fe-4S</keyword>
<name>A0A239BP26_9BACT</name>
<dbReference type="InterPro" id="IPR009051">
    <property type="entry name" value="Helical_ferredxn"/>
</dbReference>
<reference evidence="7 8" key="1">
    <citation type="submission" date="2017-06" db="EMBL/GenBank/DDBJ databases">
        <authorList>
            <person name="Kim H.J."/>
            <person name="Triplett B.A."/>
        </authorList>
    </citation>
    <scope>NUCLEOTIDE SEQUENCE [LARGE SCALE GENOMIC DNA]</scope>
    <source>
        <strain evidence="7 8">DSM 13116</strain>
    </source>
</reference>
<dbReference type="InterPro" id="IPR051460">
    <property type="entry name" value="HdrC_iron-sulfur_subunit"/>
</dbReference>
<evidence type="ECO:0000256" key="5">
    <source>
        <dbReference type="ARBA" id="ARBA00023014"/>
    </source>
</evidence>
<dbReference type="GO" id="GO:0005886">
    <property type="term" value="C:plasma membrane"/>
    <property type="evidence" value="ECO:0007669"/>
    <property type="project" value="TreeGrafter"/>
</dbReference>
<evidence type="ECO:0000256" key="3">
    <source>
        <dbReference type="ARBA" id="ARBA00023002"/>
    </source>
</evidence>
<keyword evidence="4" id="KW-0408">Iron</keyword>
<dbReference type="GO" id="GO:0046872">
    <property type="term" value="F:metal ion binding"/>
    <property type="evidence" value="ECO:0007669"/>
    <property type="project" value="UniProtKB-KW"/>
</dbReference>
<evidence type="ECO:0000256" key="4">
    <source>
        <dbReference type="ARBA" id="ARBA00023004"/>
    </source>
</evidence>
<proteinExistence type="predicted"/>
<dbReference type="Proteomes" id="UP000198324">
    <property type="component" value="Unassembled WGS sequence"/>
</dbReference>
<feature type="domain" description="4Fe-4S ferredoxin-type" evidence="6">
    <location>
        <begin position="22"/>
        <end position="54"/>
    </location>
</feature>
<dbReference type="PANTHER" id="PTHR43255">
    <property type="entry name" value="IRON-SULFUR-BINDING OXIDOREDUCTASE FADF-RELATED-RELATED"/>
    <property type="match status" value="1"/>
</dbReference>
<dbReference type="Gene3D" id="1.10.1060.10">
    <property type="entry name" value="Alpha-helical ferredoxin"/>
    <property type="match status" value="1"/>
</dbReference>
<keyword evidence="5" id="KW-0411">Iron-sulfur</keyword>
<dbReference type="InterPro" id="IPR017896">
    <property type="entry name" value="4Fe4S_Fe-S-bd"/>
</dbReference>
<dbReference type="AlphaFoldDB" id="A0A239BP26"/>
<dbReference type="Pfam" id="PF13183">
    <property type="entry name" value="Fer4_8"/>
    <property type="match status" value="1"/>
</dbReference>
<dbReference type="PANTHER" id="PTHR43255:SF1">
    <property type="entry name" value="IRON-SULFUR-BINDING OXIDOREDUCTASE FADF-RELATED"/>
    <property type="match status" value="1"/>
</dbReference>
<evidence type="ECO:0000313" key="8">
    <source>
        <dbReference type="Proteomes" id="UP000198324"/>
    </source>
</evidence>
<dbReference type="EMBL" id="FZOC01000005">
    <property type="protein sequence ID" value="SNS08794.1"/>
    <property type="molecule type" value="Genomic_DNA"/>
</dbReference>
<dbReference type="GO" id="GO:0016491">
    <property type="term" value="F:oxidoreductase activity"/>
    <property type="evidence" value="ECO:0007669"/>
    <property type="project" value="UniProtKB-KW"/>
</dbReference>
<organism evidence="7 8">
    <name type="scientific">Humidesulfovibrio mexicanus</name>
    <dbReference type="NCBI Taxonomy" id="147047"/>
    <lineage>
        <taxon>Bacteria</taxon>
        <taxon>Pseudomonadati</taxon>
        <taxon>Thermodesulfobacteriota</taxon>
        <taxon>Desulfovibrionia</taxon>
        <taxon>Desulfovibrionales</taxon>
        <taxon>Desulfovibrionaceae</taxon>
        <taxon>Humidesulfovibrio</taxon>
    </lineage>
</organism>
<dbReference type="GO" id="GO:0051539">
    <property type="term" value="F:4 iron, 4 sulfur cluster binding"/>
    <property type="evidence" value="ECO:0007669"/>
    <property type="project" value="UniProtKB-KW"/>
</dbReference>
<evidence type="ECO:0000313" key="7">
    <source>
        <dbReference type="EMBL" id="SNS08794.1"/>
    </source>
</evidence>
<dbReference type="RefSeq" id="WP_089274876.1">
    <property type="nucleotide sequence ID" value="NZ_FZOC01000005.1"/>
</dbReference>
<keyword evidence="8" id="KW-1185">Reference proteome</keyword>
<dbReference type="PROSITE" id="PS00198">
    <property type="entry name" value="4FE4S_FER_1"/>
    <property type="match status" value="1"/>
</dbReference>
<dbReference type="OrthoDB" id="9769677at2"/>
<evidence type="ECO:0000259" key="6">
    <source>
        <dbReference type="PROSITE" id="PS51379"/>
    </source>
</evidence>
<protein>
    <submittedName>
        <fullName evidence="7">Heterodisulfide reductase subunit C</fullName>
    </submittedName>
</protein>
<dbReference type="InterPro" id="IPR017900">
    <property type="entry name" value="4Fe4S_Fe_S_CS"/>
</dbReference>
<evidence type="ECO:0000256" key="1">
    <source>
        <dbReference type="ARBA" id="ARBA00022485"/>
    </source>
</evidence>
<evidence type="ECO:0000256" key="2">
    <source>
        <dbReference type="ARBA" id="ARBA00022723"/>
    </source>
</evidence>